<name>A0A1I0TYC3_9SPHI</name>
<evidence type="ECO:0000313" key="2">
    <source>
        <dbReference type="Proteomes" id="UP000198836"/>
    </source>
</evidence>
<evidence type="ECO:0008006" key="3">
    <source>
        <dbReference type="Google" id="ProtNLM"/>
    </source>
</evidence>
<keyword evidence="2" id="KW-1185">Reference proteome</keyword>
<dbReference type="EMBL" id="FOJM01000016">
    <property type="protein sequence ID" value="SFA56633.1"/>
    <property type="molecule type" value="Genomic_DNA"/>
</dbReference>
<evidence type="ECO:0000313" key="1">
    <source>
        <dbReference type="EMBL" id="SFA56633.1"/>
    </source>
</evidence>
<organism evidence="1 2">
    <name type="scientific">Pedobacter suwonensis</name>
    <dbReference type="NCBI Taxonomy" id="332999"/>
    <lineage>
        <taxon>Bacteria</taxon>
        <taxon>Pseudomonadati</taxon>
        <taxon>Bacteroidota</taxon>
        <taxon>Sphingobacteriia</taxon>
        <taxon>Sphingobacteriales</taxon>
        <taxon>Sphingobacteriaceae</taxon>
        <taxon>Pedobacter</taxon>
    </lineage>
</organism>
<protein>
    <recommendedName>
        <fullName evidence="3">Lipoprotein</fullName>
    </recommendedName>
</protein>
<dbReference type="OrthoDB" id="9922137at2"/>
<dbReference type="AlphaFoldDB" id="A0A1I0TYC3"/>
<dbReference type="Proteomes" id="UP000198836">
    <property type="component" value="Unassembled WGS sequence"/>
</dbReference>
<dbReference type="RefSeq" id="WP_090986354.1">
    <property type="nucleotide sequence ID" value="NZ_FOJM01000016.1"/>
</dbReference>
<reference evidence="2" key="1">
    <citation type="submission" date="2016-10" db="EMBL/GenBank/DDBJ databases">
        <authorList>
            <person name="Varghese N."/>
            <person name="Submissions S."/>
        </authorList>
    </citation>
    <scope>NUCLEOTIDE SEQUENCE [LARGE SCALE GENOMIC DNA]</scope>
    <source>
        <strain evidence="2">DSM 18130</strain>
    </source>
</reference>
<accession>A0A1I0TYC3</accession>
<dbReference type="PROSITE" id="PS51257">
    <property type="entry name" value="PROKAR_LIPOPROTEIN"/>
    <property type="match status" value="1"/>
</dbReference>
<sequence length="155" mass="16138">MKLTSIISFSLICILFFSCKKEEDVNYKVTEAVSLFENAKSLNTLASSTTGNYVKVCPNGYTGCGATAGIVCESSQQPCVIPVVILRKYPCPGSNLYGCKSGLQTGAICETAQVCAGENHPLPCNYGGIAFGCFAGAPISGPSCGTLVNCETPPD</sequence>
<proteinExistence type="predicted"/>
<gene>
    <name evidence="1" type="ORF">SAMN04488511_11661</name>
</gene>